<protein>
    <submittedName>
        <fullName evidence="1">Uncharacterized protein</fullName>
    </submittedName>
</protein>
<sequence>MVIVNSDGGGADVAGTTGRVLEVVERAEDVTSGVSTVEGVVEAGAMISVGISAYCTCCGCSSYGGQLTNFLGHEELAPGVVALDMESRVGEALGLMLRVDGDGVLAPLVLAVAEVERFVFQRLRRGPWGGLLQTHVFWTSFKEGPLRFLNFAT</sequence>
<evidence type="ECO:0000313" key="1">
    <source>
        <dbReference type="EMBL" id="CAN66941.1"/>
    </source>
</evidence>
<name>A5ANJ7_VITVI</name>
<dbReference type="EMBL" id="AM430841">
    <property type="protein sequence ID" value="CAN66941.1"/>
    <property type="molecule type" value="Genomic_DNA"/>
</dbReference>
<proteinExistence type="predicted"/>
<accession>A5ANJ7</accession>
<gene>
    <name evidence="1" type="ORF">VITISV_010068</name>
</gene>
<organism evidence="1">
    <name type="scientific">Vitis vinifera</name>
    <name type="common">Grape</name>
    <dbReference type="NCBI Taxonomy" id="29760"/>
    <lineage>
        <taxon>Eukaryota</taxon>
        <taxon>Viridiplantae</taxon>
        <taxon>Streptophyta</taxon>
        <taxon>Embryophyta</taxon>
        <taxon>Tracheophyta</taxon>
        <taxon>Spermatophyta</taxon>
        <taxon>Magnoliopsida</taxon>
        <taxon>eudicotyledons</taxon>
        <taxon>Gunneridae</taxon>
        <taxon>Pentapetalae</taxon>
        <taxon>rosids</taxon>
        <taxon>Vitales</taxon>
        <taxon>Vitaceae</taxon>
        <taxon>Viteae</taxon>
        <taxon>Vitis</taxon>
    </lineage>
</organism>
<reference evidence="1" key="1">
    <citation type="journal article" date="2007" name="PLoS ONE">
        <title>The first genome sequence of an elite grapevine cultivar (Pinot noir Vitis vinifera L.): coping with a highly heterozygous genome.</title>
        <authorList>
            <person name="Velasco R."/>
            <person name="Zharkikh A."/>
            <person name="Troggio M."/>
            <person name="Cartwright D.A."/>
            <person name="Cestaro A."/>
            <person name="Pruss D."/>
            <person name="Pindo M."/>
            <person name="FitzGerald L.M."/>
            <person name="Vezzulli S."/>
            <person name="Reid J."/>
            <person name="Malacarne G."/>
            <person name="Iliev D."/>
            <person name="Coppola G."/>
            <person name="Wardell B."/>
            <person name="Micheletti D."/>
            <person name="Macalma T."/>
            <person name="Facci M."/>
            <person name="Mitchell J.T."/>
            <person name="Perazzolli M."/>
            <person name="Eldredge G."/>
            <person name="Gatto P."/>
            <person name="Oyzerski R."/>
            <person name="Moretto M."/>
            <person name="Gutin N."/>
            <person name="Stefanini M."/>
            <person name="Chen Y."/>
            <person name="Segala C."/>
            <person name="Davenport C."/>
            <person name="Dematte L."/>
            <person name="Mraz A."/>
            <person name="Battilana J."/>
            <person name="Stormo K."/>
            <person name="Costa F."/>
            <person name="Tao Q."/>
            <person name="Si-Ammour A."/>
            <person name="Harkins T."/>
            <person name="Lackey A."/>
            <person name="Perbost C."/>
            <person name="Taillon B."/>
            <person name="Stella A."/>
            <person name="Solovyev V."/>
            <person name="Fawcett J.A."/>
            <person name="Sterck L."/>
            <person name="Vandepoele K."/>
            <person name="Grando S.M."/>
            <person name="Toppo S."/>
            <person name="Moser C."/>
            <person name="Lanchbury J."/>
            <person name="Bogden R."/>
            <person name="Skolnick M."/>
            <person name="Sgaramella V."/>
            <person name="Bhatnagar S.K."/>
            <person name="Fontana P."/>
            <person name="Gutin A."/>
            <person name="Van de Peer Y."/>
            <person name="Salamini F."/>
            <person name="Viola R."/>
        </authorList>
    </citation>
    <scope>NUCLEOTIDE SEQUENCE</scope>
</reference>
<dbReference type="AlphaFoldDB" id="A5ANJ7"/>